<sequence>MADRAESTKLRKLSPPRKVLHFSDGVLHENSSEEDEPPVPMTVVDPMYLHQLAQISVLSQLARCETTVACGGGLQSTLPWAPFLLHWALQLGSQALAVCDYLGEHLANWFGVTAPKYRYEIEHGQASDDDNELKQEPGWQRPAELLQVTAQQPAQQQGPRY</sequence>
<evidence type="ECO:0000313" key="2">
    <source>
        <dbReference type="Proteomes" id="UP000821865"/>
    </source>
</evidence>
<dbReference type="EMBL" id="CM023478">
    <property type="protein sequence ID" value="KAH7933799.1"/>
    <property type="molecule type" value="Genomic_DNA"/>
</dbReference>
<gene>
    <name evidence="1" type="ORF">HPB49_017374</name>
</gene>
<proteinExistence type="predicted"/>
<name>A0ACB8C4M9_DERSI</name>
<organism evidence="1 2">
    <name type="scientific">Dermacentor silvarum</name>
    <name type="common">Tick</name>
    <dbReference type="NCBI Taxonomy" id="543639"/>
    <lineage>
        <taxon>Eukaryota</taxon>
        <taxon>Metazoa</taxon>
        <taxon>Ecdysozoa</taxon>
        <taxon>Arthropoda</taxon>
        <taxon>Chelicerata</taxon>
        <taxon>Arachnida</taxon>
        <taxon>Acari</taxon>
        <taxon>Parasitiformes</taxon>
        <taxon>Ixodida</taxon>
        <taxon>Ixodoidea</taxon>
        <taxon>Ixodidae</taxon>
        <taxon>Rhipicephalinae</taxon>
        <taxon>Dermacentor</taxon>
    </lineage>
</organism>
<keyword evidence="2" id="KW-1185">Reference proteome</keyword>
<accession>A0ACB8C4M9</accession>
<comment type="caution">
    <text evidence="1">The sequence shown here is derived from an EMBL/GenBank/DDBJ whole genome shotgun (WGS) entry which is preliminary data.</text>
</comment>
<evidence type="ECO:0000313" key="1">
    <source>
        <dbReference type="EMBL" id="KAH7933799.1"/>
    </source>
</evidence>
<reference evidence="1" key="1">
    <citation type="submission" date="2020-05" db="EMBL/GenBank/DDBJ databases">
        <title>Large-scale comparative analyses of tick genomes elucidate their genetic diversity and vector capacities.</title>
        <authorList>
            <person name="Jia N."/>
            <person name="Wang J."/>
            <person name="Shi W."/>
            <person name="Du L."/>
            <person name="Sun Y."/>
            <person name="Zhan W."/>
            <person name="Jiang J."/>
            <person name="Wang Q."/>
            <person name="Zhang B."/>
            <person name="Ji P."/>
            <person name="Sakyi L.B."/>
            <person name="Cui X."/>
            <person name="Yuan T."/>
            <person name="Jiang B."/>
            <person name="Yang W."/>
            <person name="Lam T.T.-Y."/>
            <person name="Chang Q."/>
            <person name="Ding S."/>
            <person name="Wang X."/>
            <person name="Zhu J."/>
            <person name="Ruan X."/>
            <person name="Zhao L."/>
            <person name="Wei J."/>
            <person name="Que T."/>
            <person name="Du C."/>
            <person name="Cheng J."/>
            <person name="Dai P."/>
            <person name="Han X."/>
            <person name="Huang E."/>
            <person name="Gao Y."/>
            <person name="Liu J."/>
            <person name="Shao H."/>
            <person name="Ye R."/>
            <person name="Li L."/>
            <person name="Wei W."/>
            <person name="Wang X."/>
            <person name="Wang C."/>
            <person name="Yang T."/>
            <person name="Huo Q."/>
            <person name="Li W."/>
            <person name="Guo W."/>
            <person name="Chen H."/>
            <person name="Zhou L."/>
            <person name="Ni X."/>
            <person name="Tian J."/>
            <person name="Zhou Y."/>
            <person name="Sheng Y."/>
            <person name="Liu T."/>
            <person name="Pan Y."/>
            <person name="Xia L."/>
            <person name="Li J."/>
            <person name="Zhao F."/>
            <person name="Cao W."/>
        </authorList>
    </citation>
    <scope>NUCLEOTIDE SEQUENCE</scope>
    <source>
        <strain evidence="1">Dsil-2018</strain>
    </source>
</reference>
<dbReference type="Proteomes" id="UP000821865">
    <property type="component" value="Chromosome 9"/>
</dbReference>
<protein>
    <submittedName>
        <fullName evidence="1">Uncharacterized protein</fullName>
    </submittedName>
</protein>